<sequence>MSIWSKKSIAQLQNEEGATHELHRTLSGVHLMLLGVGAIIGAGIFVVTGTAAAQHAGPAIILSFVLAGVGCLFAGLCYAEFAAMIPVAGSAYTYGYATLGELVAWIIGWDLILEYLFASSTVAVGWSGYFTAFVRDYLHIQLPMELTSAPFDVRPGSHIPHATGAIINLPAVLLVAIMTGLLIIGIRESARINNLIVYLKVGVVLLVIGFGAAYVQSDNWAPFIPENTGTFGHYGWSGVLAGAGVIFFAYIGFDAVSTAAQETRNPQKDLPVGILGSLAICTVLYMLMALVMTGLAHYSQLNVPEPVYVAISRAGPALAWLRPIVSLGAIAGLASVVLVMLMAQPRIFFTMARDGLLPHFFGRVHPRFRTPYVSTLITGVVSMTVAGLFPIGLLGELVSIGTLFAFIVVCGGILLLRYTRPDIPRPFRTPLVPVVPILGILICGTLMVGLGPATWLRLVIWMGLGLAIYFGYGHKNSRLGHQDAASGKPPQLGGQS</sequence>
<dbReference type="InterPro" id="IPR002293">
    <property type="entry name" value="AA/rel_permease1"/>
</dbReference>
<reference evidence="7 8" key="1">
    <citation type="submission" date="2019-08" db="EMBL/GenBank/DDBJ databases">
        <title>Archangium and Cystobacter genomes.</title>
        <authorList>
            <person name="Chen I.-C.K."/>
            <person name="Wielgoss S."/>
        </authorList>
    </citation>
    <scope>NUCLEOTIDE SEQUENCE [LARGE SCALE GENOMIC DNA]</scope>
    <source>
        <strain evidence="7 8">Cbm 6</strain>
    </source>
</reference>
<dbReference type="PANTHER" id="PTHR43243:SF4">
    <property type="entry name" value="CATIONIC AMINO ACID TRANSPORTER 4"/>
    <property type="match status" value="1"/>
</dbReference>
<keyword evidence="4 6" id="KW-1133">Transmembrane helix</keyword>
<name>A0ABY9X1W8_9BACT</name>
<evidence type="ECO:0000313" key="7">
    <source>
        <dbReference type="EMBL" id="WNG49402.1"/>
    </source>
</evidence>
<accession>A0ABY9X1W8</accession>
<protein>
    <submittedName>
        <fullName evidence="7">Amino acid permease</fullName>
    </submittedName>
</protein>
<keyword evidence="2" id="KW-0813">Transport</keyword>
<feature type="transmembrane region" description="Helical" evidence="6">
    <location>
        <begin position="455"/>
        <end position="472"/>
    </location>
</feature>
<evidence type="ECO:0000256" key="1">
    <source>
        <dbReference type="ARBA" id="ARBA00004141"/>
    </source>
</evidence>
<feature type="transmembrane region" description="Helical" evidence="6">
    <location>
        <begin position="196"/>
        <end position="214"/>
    </location>
</feature>
<dbReference type="Gene3D" id="1.20.1740.10">
    <property type="entry name" value="Amino acid/polyamine transporter I"/>
    <property type="match status" value="1"/>
</dbReference>
<feature type="transmembrane region" description="Helical" evidence="6">
    <location>
        <begin position="274"/>
        <end position="299"/>
    </location>
</feature>
<evidence type="ECO:0000256" key="3">
    <source>
        <dbReference type="ARBA" id="ARBA00022692"/>
    </source>
</evidence>
<proteinExistence type="predicted"/>
<dbReference type="EMBL" id="CP043494">
    <property type="protein sequence ID" value="WNG49402.1"/>
    <property type="molecule type" value="Genomic_DNA"/>
</dbReference>
<evidence type="ECO:0000256" key="6">
    <source>
        <dbReference type="SAM" id="Phobius"/>
    </source>
</evidence>
<organism evidence="7 8">
    <name type="scientific">Archangium minus</name>
    <dbReference type="NCBI Taxonomy" id="83450"/>
    <lineage>
        <taxon>Bacteria</taxon>
        <taxon>Pseudomonadati</taxon>
        <taxon>Myxococcota</taxon>
        <taxon>Myxococcia</taxon>
        <taxon>Myxococcales</taxon>
        <taxon>Cystobacterineae</taxon>
        <taxon>Archangiaceae</taxon>
        <taxon>Archangium</taxon>
    </lineage>
</organism>
<evidence type="ECO:0000256" key="5">
    <source>
        <dbReference type="ARBA" id="ARBA00023136"/>
    </source>
</evidence>
<feature type="transmembrane region" description="Helical" evidence="6">
    <location>
        <begin position="91"/>
        <end position="112"/>
    </location>
</feature>
<feature type="transmembrane region" description="Helical" evidence="6">
    <location>
        <begin position="430"/>
        <end position="449"/>
    </location>
</feature>
<feature type="transmembrane region" description="Helical" evidence="6">
    <location>
        <begin position="59"/>
        <end position="79"/>
    </location>
</feature>
<keyword evidence="8" id="KW-1185">Reference proteome</keyword>
<dbReference type="PANTHER" id="PTHR43243">
    <property type="entry name" value="INNER MEMBRANE TRANSPORTER YGJI-RELATED"/>
    <property type="match status" value="1"/>
</dbReference>
<dbReference type="RefSeq" id="WP_395807257.1">
    <property type="nucleotide sequence ID" value="NZ_CP043494.1"/>
</dbReference>
<feature type="transmembrane region" description="Helical" evidence="6">
    <location>
        <begin position="319"/>
        <end position="343"/>
    </location>
</feature>
<gene>
    <name evidence="7" type="ORF">F0U60_38745</name>
</gene>
<feature type="transmembrane region" description="Helical" evidence="6">
    <location>
        <begin position="234"/>
        <end position="253"/>
    </location>
</feature>
<dbReference type="Pfam" id="PF13520">
    <property type="entry name" value="AA_permease_2"/>
    <property type="match status" value="1"/>
</dbReference>
<feature type="transmembrane region" description="Helical" evidence="6">
    <location>
        <begin position="397"/>
        <end position="418"/>
    </location>
</feature>
<dbReference type="PIRSF" id="PIRSF006060">
    <property type="entry name" value="AA_transporter"/>
    <property type="match status" value="1"/>
</dbReference>
<evidence type="ECO:0000256" key="4">
    <source>
        <dbReference type="ARBA" id="ARBA00022989"/>
    </source>
</evidence>
<comment type="subcellular location">
    <subcellularLocation>
        <location evidence="1">Membrane</location>
        <topology evidence="1">Multi-pass membrane protein</topology>
    </subcellularLocation>
</comment>
<feature type="transmembrane region" description="Helical" evidence="6">
    <location>
        <begin position="372"/>
        <end position="391"/>
    </location>
</feature>
<feature type="transmembrane region" description="Helical" evidence="6">
    <location>
        <begin position="31"/>
        <end position="53"/>
    </location>
</feature>
<keyword evidence="5 6" id="KW-0472">Membrane</keyword>
<feature type="transmembrane region" description="Helical" evidence="6">
    <location>
        <begin position="165"/>
        <end position="184"/>
    </location>
</feature>
<dbReference type="Proteomes" id="UP001611383">
    <property type="component" value="Chromosome"/>
</dbReference>
<keyword evidence="3 6" id="KW-0812">Transmembrane</keyword>
<evidence type="ECO:0000256" key="2">
    <source>
        <dbReference type="ARBA" id="ARBA00022448"/>
    </source>
</evidence>
<evidence type="ECO:0000313" key="8">
    <source>
        <dbReference type="Proteomes" id="UP001611383"/>
    </source>
</evidence>